<feature type="site" description="Interaction with DNA" evidence="8">
    <location>
        <position position="286"/>
    </location>
</feature>
<dbReference type="RefSeq" id="WP_108739115.1">
    <property type="nucleotide sequence ID" value="NZ_CP020918.1"/>
</dbReference>
<keyword evidence="4" id="KW-0460">Magnesium</keyword>
<dbReference type="InterPro" id="IPR000380">
    <property type="entry name" value="Topo_IA"/>
</dbReference>
<organism evidence="12 13">
    <name type="scientific">Flavobacterium faecale</name>
    <dbReference type="NCBI Taxonomy" id="1355330"/>
    <lineage>
        <taxon>Bacteria</taxon>
        <taxon>Pseudomonadati</taxon>
        <taxon>Bacteroidota</taxon>
        <taxon>Flavobacteriia</taxon>
        <taxon>Flavobacteriales</taxon>
        <taxon>Flavobacteriaceae</taxon>
        <taxon>Flavobacterium</taxon>
    </lineage>
</organism>
<dbReference type="SMART" id="SM00493">
    <property type="entry name" value="TOPRIM"/>
    <property type="match status" value="1"/>
</dbReference>
<dbReference type="GO" id="GO:0046872">
    <property type="term" value="F:metal ion binding"/>
    <property type="evidence" value="ECO:0007669"/>
    <property type="project" value="UniProtKB-KW"/>
</dbReference>
<dbReference type="InterPro" id="IPR023405">
    <property type="entry name" value="Topo_IA_core_domain"/>
</dbReference>
<evidence type="ECO:0000313" key="12">
    <source>
        <dbReference type="EMBL" id="AWG20146.1"/>
    </source>
</evidence>
<dbReference type="PROSITE" id="PS50880">
    <property type="entry name" value="TOPRIM"/>
    <property type="match status" value="1"/>
</dbReference>
<dbReference type="Pfam" id="PF01751">
    <property type="entry name" value="Toprim"/>
    <property type="match status" value="1"/>
</dbReference>
<keyword evidence="5 8" id="KW-0799">Topoisomerase</keyword>
<sequence length="843" mass="94415">MAKNLVIVESPAKAKTIEKFLGSDFQVESSYGHIADLPSKEIGVDVENGFKPKYEVSSDKKALVTKLKGLAKKADMVWLASDEDREGEAISWHLAEELNLVKEKTKRIVFHEITKNAILKAIDNPREIDYNLVNAQQARRVLDRLVGYELSPVLWRKIKGGLSAGRVQSVSVRLIVERERDIQNFNAVASYSVVAEFTNEAGKTFKAKLPKNFNTKKEAEDFLNKNIGSTYKVSDLETKPTKKTPTGPFTTSTLQQEAARKLYLPVGITMQLAQRLYEAGLITYMRTDSVNLSKEAMDAAQAEIITSYGKEFSFPRTFTNKSKGAQEAHEAIRPTDMSRHTVNIDRDQARLYDLIWKRTLASQMSDAKLERTNVKIQANNHSEIFTASGEVLLFEGFLKVYLEGHDDDEEEQEGMLPAMKVNEKLDNNFITATERYSRPPARYTEASLVKKLEELGIGRPSTYAPTISTIINRNYVEKGNLEGNERNYTQLTLQAGKLVEKGLKENTGSDKGKLVPTDIGTIVTDFLVKNFGNILDYNFTAKVEQDFDEIAEGNVDWAIMMKEFYDQFHPTVKDVELNAERESGERILGTDPKSGKPVSVRLGKFGPMAQIGDAEDEEKKFASLMKEQNIGNISLEEALNLFLLPKALGNYLDEEVEVNNGRFGPYVRHGSVFISLPKGEDPLGLSKERAQELIDEKIKADAPIATYKGEGVQKGVGRFGPFIKWNGLFINVSKKYNFDNLSQEDIETLIDDKIQKNIDKVLHNWEDEGILVEKARWGRSVILKGKIKIELGKEVDAASLTLEEVKEMIALKTPAKKTAAKKAPAKKAPAKKTVAKKAAPKKK</sequence>
<dbReference type="InterPro" id="IPR028612">
    <property type="entry name" value="Topoisom_1_IA"/>
</dbReference>
<evidence type="ECO:0000256" key="7">
    <source>
        <dbReference type="ARBA" id="ARBA00023235"/>
    </source>
</evidence>
<dbReference type="GO" id="GO:0003917">
    <property type="term" value="F:DNA topoisomerase type I (single strand cut, ATP-independent) activity"/>
    <property type="evidence" value="ECO:0007669"/>
    <property type="project" value="UniProtKB-UniRule"/>
</dbReference>
<dbReference type="AlphaFoldDB" id="A0A2S1L989"/>
<dbReference type="CDD" id="cd00186">
    <property type="entry name" value="TOP1Ac"/>
    <property type="match status" value="1"/>
</dbReference>
<dbReference type="GO" id="GO:0006265">
    <property type="term" value="P:DNA topological change"/>
    <property type="evidence" value="ECO:0007669"/>
    <property type="project" value="UniProtKB-UniRule"/>
</dbReference>
<proteinExistence type="inferred from homology"/>
<dbReference type="PANTHER" id="PTHR42785:SF1">
    <property type="entry name" value="DNA TOPOISOMERASE"/>
    <property type="match status" value="1"/>
</dbReference>
<keyword evidence="3" id="KW-0479">Metal-binding</keyword>
<evidence type="ECO:0000256" key="1">
    <source>
        <dbReference type="ARBA" id="ARBA00000213"/>
    </source>
</evidence>
<dbReference type="CDD" id="cd03363">
    <property type="entry name" value="TOPRIM_TopoIA_TopoI"/>
    <property type="match status" value="1"/>
</dbReference>
<dbReference type="InterPro" id="IPR013826">
    <property type="entry name" value="Topo_IA_cen_sub3"/>
</dbReference>
<name>A0A2S1L989_9FLAO</name>
<dbReference type="InterPro" id="IPR006171">
    <property type="entry name" value="TOPRIM_dom"/>
</dbReference>
<feature type="site" description="Interaction with DNA" evidence="8">
    <location>
        <position position="155"/>
    </location>
</feature>
<feature type="region of interest" description="Disordered" evidence="9">
    <location>
        <begin position="815"/>
        <end position="843"/>
    </location>
</feature>
<dbReference type="Gene3D" id="3.40.50.140">
    <property type="match status" value="1"/>
</dbReference>
<dbReference type="PRINTS" id="PR00417">
    <property type="entry name" value="PRTPISMRASEI"/>
</dbReference>
<dbReference type="InterPro" id="IPR003601">
    <property type="entry name" value="Topo_IA_2"/>
</dbReference>
<gene>
    <name evidence="8" type="primary">topA</name>
    <name evidence="12" type="ORF">FFWV33_00725</name>
</gene>
<feature type="site" description="Interaction with DNA" evidence="8">
    <location>
        <position position="473"/>
    </location>
</feature>
<evidence type="ECO:0000256" key="4">
    <source>
        <dbReference type="ARBA" id="ARBA00022842"/>
    </source>
</evidence>
<dbReference type="Gene3D" id="2.70.20.10">
    <property type="entry name" value="Topoisomerase I, domain 3"/>
    <property type="match status" value="1"/>
</dbReference>
<dbReference type="InterPro" id="IPR034149">
    <property type="entry name" value="TOPRIM_TopoI"/>
</dbReference>
<dbReference type="EMBL" id="CP020918">
    <property type="protein sequence ID" value="AWG20146.1"/>
    <property type="molecule type" value="Genomic_DNA"/>
</dbReference>
<dbReference type="Gene3D" id="1.10.290.10">
    <property type="entry name" value="Topoisomerase I, domain 4"/>
    <property type="match status" value="1"/>
</dbReference>
<comment type="function">
    <text evidence="8">Releases the supercoiling and torsional tension of DNA, which is introduced during the DNA replication and transcription, by transiently cleaving and rejoining one strand of the DNA duplex. Introduces a single-strand break via transesterification at a target site in duplex DNA. The scissile phosphodiester is attacked by the catalytic tyrosine of the enzyme, resulting in the formation of a DNA-(5'-phosphotyrosyl)-enzyme intermediate and the expulsion of a 3'-OH DNA strand. The free DNA strand then undergoes passage around the unbroken strand, thus removing DNA supercoils. Finally, in the religation step, the DNA 3'-OH attacks the covalent intermediate to expel the active-site tyrosine and restore the DNA phosphodiester backbone.</text>
</comment>
<dbReference type="EC" id="5.6.2.1" evidence="8"/>
<dbReference type="PROSITE" id="PS52039">
    <property type="entry name" value="TOPO_IA_2"/>
    <property type="match status" value="1"/>
</dbReference>
<evidence type="ECO:0000256" key="8">
    <source>
        <dbReference type="HAMAP-Rule" id="MF_00952"/>
    </source>
</evidence>
<dbReference type="SUPFAM" id="SSF56712">
    <property type="entry name" value="Prokaryotic type I DNA topoisomerase"/>
    <property type="match status" value="1"/>
</dbReference>
<evidence type="ECO:0000259" key="10">
    <source>
        <dbReference type="PROSITE" id="PS50880"/>
    </source>
</evidence>
<dbReference type="InterPro" id="IPR025589">
    <property type="entry name" value="Toprim_C_rpt"/>
</dbReference>
<evidence type="ECO:0000259" key="11">
    <source>
        <dbReference type="PROSITE" id="PS52039"/>
    </source>
</evidence>
<dbReference type="InterPro" id="IPR013497">
    <property type="entry name" value="Topo_IA_cen"/>
</dbReference>
<dbReference type="InterPro" id="IPR023406">
    <property type="entry name" value="Topo_IA_AS"/>
</dbReference>
<dbReference type="NCBIfam" id="TIGR01051">
    <property type="entry name" value="topA_bact"/>
    <property type="match status" value="1"/>
</dbReference>
<evidence type="ECO:0000256" key="2">
    <source>
        <dbReference type="ARBA" id="ARBA00009446"/>
    </source>
</evidence>
<protein>
    <recommendedName>
        <fullName evidence="8">DNA topoisomerase 1</fullName>
        <ecNumber evidence="8">5.6.2.1</ecNumber>
    </recommendedName>
    <alternativeName>
        <fullName evidence="8">DNA topoisomerase I</fullName>
    </alternativeName>
</protein>
<dbReference type="PROSITE" id="PS00396">
    <property type="entry name" value="TOPO_IA_1"/>
    <property type="match status" value="1"/>
</dbReference>
<keyword evidence="13" id="KW-1185">Reference proteome</keyword>
<comment type="catalytic activity">
    <reaction evidence="1 8">
        <text>ATP-independent breakage of single-stranded DNA, followed by passage and rejoining.</text>
        <dbReference type="EC" id="5.6.2.1"/>
    </reaction>
</comment>
<dbReference type="InterPro" id="IPR005733">
    <property type="entry name" value="TopoI_bac-type"/>
</dbReference>
<dbReference type="GO" id="GO:0003677">
    <property type="term" value="F:DNA binding"/>
    <property type="evidence" value="ECO:0007669"/>
    <property type="project" value="UniProtKB-KW"/>
</dbReference>
<dbReference type="PANTHER" id="PTHR42785">
    <property type="entry name" value="DNA TOPOISOMERASE, TYPE IA, CORE"/>
    <property type="match status" value="1"/>
</dbReference>
<comment type="subunit">
    <text evidence="8">Monomer.</text>
</comment>
<dbReference type="SMART" id="SM00436">
    <property type="entry name" value="TOP1Bc"/>
    <property type="match status" value="1"/>
</dbReference>
<evidence type="ECO:0000256" key="6">
    <source>
        <dbReference type="ARBA" id="ARBA00023125"/>
    </source>
</evidence>
<reference evidence="12 13" key="1">
    <citation type="submission" date="2017-04" db="EMBL/GenBank/DDBJ databases">
        <title>Compelte genome sequence of WV33.</title>
        <authorList>
            <person name="Lee P.C."/>
        </authorList>
    </citation>
    <scope>NUCLEOTIDE SEQUENCE [LARGE SCALE GENOMIC DNA]</scope>
    <source>
        <strain evidence="12 13">WV33</strain>
    </source>
</reference>
<feature type="region of interest" description="Interaction with DNA" evidence="8">
    <location>
        <begin position="163"/>
        <end position="168"/>
    </location>
</feature>
<accession>A0A2S1L989</accession>
<evidence type="ECO:0000256" key="3">
    <source>
        <dbReference type="ARBA" id="ARBA00022723"/>
    </source>
</evidence>
<keyword evidence="7 8" id="KW-0413">Isomerase</keyword>
<dbReference type="InterPro" id="IPR013825">
    <property type="entry name" value="Topo_IA_cen_sub2"/>
</dbReference>
<feature type="active site" description="O-(5'-phospho-DNA)-tyrosine intermediate" evidence="8">
    <location>
        <position position="284"/>
    </location>
</feature>
<feature type="domain" description="Toprim" evidence="10">
    <location>
        <begin position="3"/>
        <end position="113"/>
    </location>
</feature>
<evidence type="ECO:0000313" key="13">
    <source>
        <dbReference type="Proteomes" id="UP000244527"/>
    </source>
</evidence>
<dbReference type="SMART" id="SM00437">
    <property type="entry name" value="TOP1Ac"/>
    <property type="match status" value="1"/>
</dbReference>
<evidence type="ECO:0000256" key="9">
    <source>
        <dbReference type="SAM" id="MobiDB-lite"/>
    </source>
</evidence>
<dbReference type="HAMAP" id="MF_00952">
    <property type="entry name" value="Topoisom_1_prok"/>
    <property type="match status" value="1"/>
</dbReference>
<dbReference type="InterPro" id="IPR013824">
    <property type="entry name" value="Topo_IA_cen_sub1"/>
</dbReference>
<feature type="site" description="Interaction with DNA" evidence="8">
    <location>
        <position position="140"/>
    </location>
</feature>
<comment type="similarity">
    <text evidence="2 8">Belongs to the type IA topoisomerase family.</text>
</comment>
<evidence type="ECO:0000256" key="5">
    <source>
        <dbReference type="ARBA" id="ARBA00023029"/>
    </source>
</evidence>
<dbReference type="InterPro" id="IPR003602">
    <property type="entry name" value="Topo_IA_DNA-bd_dom"/>
</dbReference>
<dbReference type="KEGG" id="ffa:FFWV33_00725"/>
<feature type="site" description="Interaction with DNA" evidence="8">
    <location>
        <position position="139"/>
    </location>
</feature>
<dbReference type="Proteomes" id="UP000244527">
    <property type="component" value="Chromosome"/>
</dbReference>
<feature type="site" description="Interaction with DNA" evidence="8">
    <location>
        <position position="33"/>
    </location>
</feature>
<feature type="domain" description="Topo IA-type catalytic" evidence="11">
    <location>
        <begin position="129"/>
        <end position="572"/>
    </location>
</feature>
<feature type="site" description="Interaction with DNA" evidence="8">
    <location>
        <position position="148"/>
    </location>
</feature>
<feature type="site" description="Interaction with DNA" evidence="8">
    <location>
        <position position="143"/>
    </location>
</feature>
<dbReference type="OrthoDB" id="9804262at2"/>
<dbReference type="Pfam" id="PF13368">
    <property type="entry name" value="Toprim_C_rpt"/>
    <property type="match status" value="2"/>
</dbReference>
<dbReference type="Gene3D" id="1.10.460.10">
    <property type="entry name" value="Topoisomerase I, domain 2"/>
    <property type="match status" value="2"/>
</dbReference>
<keyword evidence="6 8" id="KW-0238">DNA-binding</keyword>
<dbReference type="Pfam" id="PF01131">
    <property type="entry name" value="Topoisom_bac"/>
    <property type="match status" value="1"/>
</dbReference>